<evidence type="ECO:0000259" key="1">
    <source>
        <dbReference type="PROSITE" id="PS50914"/>
    </source>
</evidence>
<evidence type="ECO:0000313" key="2">
    <source>
        <dbReference type="EMBL" id="GAK51338.1"/>
    </source>
</evidence>
<protein>
    <submittedName>
        <fullName evidence="2">Putative phospholipid-binding domain family protein</fullName>
    </submittedName>
</protein>
<dbReference type="STRING" id="1499966.U14_02581"/>
<keyword evidence="3" id="KW-1185">Reference proteome</keyword>
<reference evidence="2 3" key="1">
    <citation type="journal article" date="2015" name="PeerJ">
        <title>First genomic representation of candidate bacterial phylum KSB3 points to enhanced environmental sensing as a trigger of wastewater bulking.</title>
        <authorList>
            <person name="Sekiguchi Y."/>
            <person name="Ohashi A."/>
            <person name="Parks D.H."/>
            <person name="Yamauchi T."/>
            <person name="Tyson G.W."/>
            <person name="Hugenholtz P."/>
        </authorList>
    </citation>
    <scope>NUCLEOTIDE SEQUENCE [LARGE SCALE GENOMIC DNA]</scope>
</reference>
<accession>A0A081BLS2</accession>
<dbReference type="InterPro" id="IPR027417">
    <property type="entry name" value="P-loop_NTPase"/>
</dbReference>
<feature type="domain" description="BON" evidence="1">
    <location>
        <begin position="200"/>
        <end position="268"/>
    </location>
</feature>
<name>A0A081BLS2_9BACT</name>
<gene>
    <name evidence="2" type="ORF">U14_02581</name>
</gene>
<dbReference type="Proteomes" id="UP000030700">
    <property type="component" value="Unassembled WGS sequence"/>
</dbReference>
<dbReference type="Gene3D" id="3.40.50.300">
    <property type="entry name" value="P-loop containing nucleotide triphosphate hydrolases"/>
    <property type="match status" value="1"/>
</dbReference>
<evidence type="ECO:0000313" key="3">
    <source>
        <dbReference type="Proteomes" id="UP000030700"/>
    </source>
</evidence>
<dbReference type="Gene3D" id="3.30.1340.30">
    <property type="match status" value="1"/>
</dbReference>
<sequence length="274" mass="31430">MAIITISRQLGSFGNEIAAALQTELSYAYLDKSKLDELLVSKYGLSEESVDKYDEKKPAFWDLFFSEKDRYLHFMKTAMFEFARQGNCIILGRGGQVLLKNVPGTLHIRVLAPLDKRIERIKQRYNYDDKLAEQVIRRSDHDRVGFQKFFFQVNWEDLPQYDLFINTGTFTVKQAVTLIKTSVELLDLQVRQEETKRALADLCLGQDVITHIAYEEKLPIQFLEAIVKEGVVTLRGSTITADDIGRCEEVARNVPGIMQVVNEIYFIPNTYGLS</sequence>
<dbReference type="InterPro" id="IPR007055">
    <property type="entry name" value="BON_dom"/>
</dbReference>
<dbReference type="HOGENOM" id="CLU_065155_0_0_0"/>
<dbReference type="SUPFAM" id="SSF52540">
    <property type="entry name" value="P-loop containing nucleoside triphosphate hydrolases"/>
    <property type="match status" value="1"/>
</dbReference>
<organism evidence="2 3">
    <name type="scientific">Candidatus Moduliflexus flocculans</name>
    <dbReference type="NCBI Taxonomy" id="1499966"/>
    <lineage>
        <taxon>Bacteria</taxon>
        <taxon>Candidatus Moduliflexota</taxon>
        <taxon>Candidatus Moduliflexia</taxon>
        <taxon>Candidatus Moduliflexales</taxon>
        <taxon>Candidatus Moduliflexaceae</taxon>
    </lineage>
</organism>
<dbReference type="AlphaFoldDB" id="A0A081BLS2"/>
<dbReference type="EMBL" id="DF820457">
    <property type="protein sequence ID" value="GAK51338.1"/>
    <property type="molecule type" value="Genomic_DNA"/>
</dbReference>
<dbReference type="Pfam" id="PF13189">
    <property type="entry name" value="Cytidylate_kin2"/>
    <property type="match status" value="1"/>
</dbReference>
<proteinExistence type="predicted"/>
<dbReference type="PROSITE" id="PS50914">
    <property type="entry name" value="BON"/>
    <property type="match status" value="1"/>
</dbReference>
<dbReference type="Pfam" id="PF04972">
    <property type="entry name" value="BON"/>
    <property type="match status" value="1"/>
</dbReference>